<dbReference type="InterPro" id="IPR000845">
    <property type="entry name" value="Nucleoside_phosphorylase_d"/>
</dbReference>
<dbReference type="PANTHER" id="PTHR11904">
    <property type="entry name" value="METHYLTHIOADENOSINE/PURINE NUCLEOSIDE PHOSPHORYLASE"/>
    <property type="match status" value="1"/>
</dbReference>
<dbReference type="NCBIfam" id="NF006054">
    <property type="entry name" value="PRK08202.1"/>
    <property type="match status" value="1"/>
</dbReference>
<evidence type="ECO:0000256" key="2">
    <source>
        <dbReference type="ARBA" id="ARBA00006751"/>
    </source>
</evidence>
<dbReference type="STRING" id="1121416.SAMN02745220_02518"/>
<dbReference type="PANTHER" id="PTHR11904:SF9">
    <property type="entry name" value="PURINE NUCLEOSIDE PHOSPHORYLASE-RELATED"/>
    <property type="match status" value="1"/>
</dbReference>
<evidence type="ECO:0000256" key="5">
    <source>
        <dbReference type="PIRNR" id="PIRNR000477"/>
    </source>
</evidence>
<proteinExistence type="inferred from homology"/>
<comment type="function">
    <text evidence="5">The purine nucleoside phosphorylases catalyze the phosphorolytic breakdown of the N-glycosidic bond in the beta-(deoxy)ribonucleoside molecules, with the formation of the corresponding free purine bases and pentose-1-phosphate.</text>
</comment>
<dbReference type="InterPro" id="IPR035994">
    <property type="entry name" value="Nucleoside_phosphorylase_sf"/>
</dbReference>
<dbReference type="OrthoDB" id="1523230at2"/>
<gene>
    <name evidence="7" type="ORF">SAMN02745220_02518</name>
</gene>
<protein>
    <recommendedName>
        <fullName evidence="5">Purine nucleoside phosphorylase</fullName>
        <ecNumber evidence="5">2.4.2.1</ecNumber>
    </recommendedName>
    <alternativeName>
        <fullName evidence="5">Inosine-guanosine phosphorylase</fullName>
    </alternativeName>
</protein>
<comment type="pathway">
    <text evidence="1 5">Purine metabolism; purine nucleoside salvage.</text>
</comment>
<reference evidence="7 8" key="1">
    <citation type="submission" date="2016-12" db="EMBL/GenBank/DDBJ databases">
        <authorList>
            <person name="Song W.-J."/>
            <person name="Kurnit D.M."/>
        </authorList>
    </citation>
    <scope>NUCLEOTIDE SEQUENCE [LARGE SCALE GENOMIC DNA]</scope>
    <source>
        <strain evidence="7 8">DSM 18488</strain>
    </source>
</reference>
<dbReference type="NCBIfam" id="TIGR01700">
    <property type="entry name" value="PNPH"/>
    <property type="match status" value="1"/>
</dbReference>
<dbReference type="RefSeq" id="WP_073613809.1">
    <property type="nucleotide sequence ID" value="NZ_FRFE01000011.1"/>
</dbReference>
<dbReference type="CDD" id="cd09009">
    <property type="entry name" value="PNP-EcPNPII_like"/>
    <property type="match status" value="1"/>
</dbReference>
<keyword evidence="4 5" id="KW-0808">Transferase</keyword>
<dbReference type="Pfam" id="PF01048">
    <property type="entry name" value="PNP_UDP_1"/>
    <property type="match status" value="1"/>
</dbReference>
<dbReference type="SUPFAM" id="SSF53167">
    <property type="entry name" value="Purine and uridine phosphorylases"/>
    <property type="match status" value="1"/>
</dbReference>
<dbReference type="EC" id="2.4.2.1" evidence="5"/>
<dbReference type="GO" id="GO:0005737">
    <property type="term" value="C:cytoplasm"/>
    <property type="evidence" value="ECO:0007669"/>
    <property type="project" value="TreeGrafter"/>
</dbReference>
<evidence type="ECO:0000256" key="4">
    <source>
        <dbReference type="ARBA" id="ARBA00022679"/>
    </source>
</evidence>
<evidence type="ECO:0000256" key="1">
    <source>
        <dbReference type="ARBA" id="ARBA00005058"/>
    </source>
</evidence>
<dbReference type="Proteomes" id="UP000184603">
    <property type="component" value="Unassembled WGS sequence"/>
</dbReference>
<feature type="domain" description="Nucleoside phosphorylase" evidence="6">
    <location>
        <begin position="34"/>
        <end position="277"/>
    </location>
</feature>
<dbReference type="EMBL" id="FRFE01000011">
    <property type="protein sequence ID" value="SHO48877.1"/>
    <property type="molecule type" value="Genomic_DNA"/>
</dbReference>
<dbReference type="GO" id="GO:0004731">
    <property type="term" value="F:purine-nucleoside phosphorylase activity"/>
    <property type="evidence" value="ECO:0007669"/>
    <property type="project" value="UniProtKB-EC"/>
</dbReference>
<evidence type="ECO:0000259" key="6">
    <source>
        <dbReference type="Pfam" id="PF01048"/>
    </source>
</evidence>
<accession>A0A1M7Y8D0</accession>
<organism evidence="7 8">
    <name type="scientific">Desulfopila aestuarii DSM 18488</name>
    <dbReference type="NCBI Taxonomy" id="1121416"/>
    <lineage>
        <taxon>Bacteria</taxon>
        <taxon>Pseudomonadati</taxon>
        <taxon>Thermodesulfobacteriota</taxon>
        <taxon>Desulfobulbia</taxon>
        <taxon>Desulfobulbales</taxon>
        <taxon>Desulfocapsaceae</taxon>
        <taxon>Desulfopila</taxon>
    </lineage>
</organism>
<keyword evidence="3 5" id="KW-0328">Glycosyltransferase</keyword>
<dbReference type="AlphaFoldDB" id="A0A1M7Y8D0"/>
<sequence length="290" mass="31818">MADREFSDYVQRVQECVAKLRDTLPFLPRTVIQLGTGLGDFVSRIDTRLVLPYADIPHFPVSTVESHQGNLILGYLEGEPVAALQGRFHFYEGYSTREITFPVRVLSLLGARLLLVTNAAGGLNPLIAPGSIMVIRDHLNFLGENPLRGPNIDEWGPRFPDLSTPYHPALIKTALDAARSCGLVKVISGTYVCIPGPSLETPAETRWLRDVGADAVGMSTVPEVIVARHAGMEVLGFSVVSNVNDPDNFQPILLEDIIRTAAKVTPQLQQLIVEIIAHRQSFTAQIFQKS</sequence>
<dbReference type="PIRSF" id="PIRSF000477">
    <property type="entry name" value="PurNPase"/>
    <property type="match status" value="1"/>
</dbReference>
<comment type="similarity">
    <text evidence="2 5">Belongs to the PNP/MTAP phosphorylase family.</text>
</comment>
<dbReference type="NCBIfam" id="TIGR01697">
    <property type="entry name" value="PNPH-PUNA-XAPA"/>
    <property type="match status" value="1"/>
</dbReference>
<dbReference type="Gene3D" id="3.40.50.1580">
    <property type="entry name" value="Nucleoside phosphorylase domain"/>
    <property type="match status" value="1"/>
</dbReference>
<name>A0A1M7Y8D0_9BACT</name>
<evidence type="ECO:0000313" key="7">
    <source>
        <dbReference type="EMBL" id="SHO48877.1"/>
    </source>
</evidence>
<keyword evidence="8" id="KW-1185">Reference proteome</keyword>
<dbReference type="InterPro" id="IPR011270">
    <property type="entry name" value="Pur_Nuc_Pase_Ino/Guo-sp"/>
</dbReference>
<dbReference type="GO" id="GO:0009116">
    <property type="term" value="P:nucleoside metabolic process"/>
    <property type="evidence" value="ECO:0007669"/>
    <property type="project" value="InterPro"/>
</dbReference>
<dbReference type="UniPathway" id="UPA00606"/>
<evidence type="ECO:0000256" key="3">
    <source>
        <dbReference type="ARBA" id="ARBA00022676"/>
    </source>
</evidence>
<dbReference type="InterPro" id="IPR011268">
    <property type="entry name" value="Purine_phosphorylase"/>
</dbReference>
<evidence type="ECO:0000313" key="8">
    <source>
        <dbReference type="Proteomes" id="UP000184603"/>
    </source>
</evidence>